<evidence type="ECO:0000256" key="7">
    <source>
        <dbReference type="RuleBase" id="RU363032"/>
    </source>
</evidence>
<reference evidence="9 10" key="1">
    <citation type="submission" date="2019-09" db="EMBL/GenBank/DDBJ databases">
        <title>Nitrincola iocasae sp. nov., a bacterium isolated from the sediment collected at a cold seep field in South China Sea.</title>
        <authorList>
            <person name="Zhang H."/>
            <person name="Wang H."/>
            <person name="Li C."/>
        </authorList>
    </citation>
    <scope>NUCLEOTIDE SEQUENCE [LARGE SCALE GENOMIC DNA]</scope>
    <source>
        <strain evidence="9 10">KXZD1103</strain>
    </source>
</reference>
<feature type="transmembrane region" description="Helical" evidence="7">
    <location>
        <begin position="266"/>
        <end position="286"/>
    </location>
</feature>
<feature type="transmembrane region" description="Helical" evidence="7">
    <location>
        <begin position="145"/>
        <end position="177"/>
    </location>
</feature>
<protein>
    <submittedName>
        <fullName evidence="9">ABC transporter permease</fullName>
    </submittedName>
</protein>
<dbReference type="KEGG" id="nik:F5I99_06440"/>
<accession>A0A5J6LCA4</accession>
<dbReference type="Pfam" id="PF00528">
    <property type="entry name" value="BPD_transp_1"/>
    <property type="match status" value="1"/>
</dbReference>
<evidence type="ECO:0000256" key="2">
    <source>
        <dbReference type="ARBA" id="ARBA00022448"/>
    </source>
</evidence>
<feature type="domain" description="ABC transmembrane type-1" evidence="8">
    <location>
        <begin position="109"/>
        <end position="324"/>
    </location>
</feature>
<feature type="transmembrane region" description="Helical" evidence="7">
    <location>
        <begin position="108"/>
        <end position="133"/>
    </location>
</feature>
<dbReference type="PROSITE" id="PS50928">
    <property type="entry name" value="ABC_TM1"/>
    <property type="match status" value="1"/>
</dbReference>
<dbReference type="Pfam" id="PF19300">
    <property type="entry name" value="BPD_transp_1_N"/>
    <property type="match status" value="1"/>
</dbReference>
<dbReference type="AlphaFoldDB" id="A0A5J6LCA4"/>
<keyword evidence="3" id="KW-1003">Cell membrane</keyword>
<name>A0A5J6LCA4_9GAMM</name>
<sequence>MIKVQRSPASILSWLLQQIFDNMLAAALLLLFSFMLLQYLPGNQVDALLTSDIGRAISSEDYANTTERLGLDRPVLHQFGDWLTGVLQGNLGYSMLHRAPVSEVLSDALPWTLTLVLLSLPISLLLGAFIGLLTGMHPQRKPSQLAFTLMTLLSSLPSFVVALLLLNLFAFTLGWFPTGGGAGLSARLSGKNELADLIWHGILPLTALCMHSCVRYFYLAYGLAQQIGQRAFIRYARQRGISGWQLLRHWYLPNAMPELLSRLSSSLPGMVGVTVFVEVVFSYPGVGSLMLDAIHNRDYLLLQGALLVTGLMVLTGNTLLDVITAGLTARG</sequence>
<comment type="subcellular location">
    <subcellularLocation>
        <location evidence="1 7">Cell membrane</location>
        <topology evidence="1 7">Multi-pass membrane protein</topology>
    </subcellularLocation>
</comment>
<evidence type="ECO:0000256" key="6">
    <source>
        <dbReference type="ARBA" id="ARBA00023136"/>
    </source>
</evidence>
<dbReference type="GO" id="GO:0005886">
    <property type="term" value="C:plasma membrane"/>
    <property type="evidence" value="ECO:0007669"/>
    <property type="project" value="UniProtKB-SubCell"/>
</dbReference>
<feature type="transmembrane region" description="Helical" evidence="7">
    <location>
        <begin position="197"/>
        <end position="218"/>
    </location>
</feature>
<dbReference type="InterPro" id="IPR045621">
    <property type="entry name" value="BPD_transp_1_N"/>
</dbReference>
<feature type="transmembrane region" description="Helical" evidence="7">
    <location>
        <begin position="306"/>
        <end position="329"/>
    </location>
</feature>
<evidence type="ECO:0000256" key="5">
    <source>
        <dbReference type="ARBA" id="ARBA00022989"/>
    </source>
</evidence>
<organism evidence="9 10">
    <name type="scientific">Nitrincola iocasae</name>
    <dbReference type="NCBI Taxonomy" id="2614693"/>
    <lineage>
        <taxon>Bacteria</taxon>
        <taxon>Pseudomonadati</taxon>
        <taxon>Pseudomonadota</taxon>
        <taxon>Gammaproteobacteria</taxon>
        <taxon>Oceanospirillales</taxon>
        <taxon>Oceanospirillaceae</taxon>
        <taxon>Nitrincola</taxon>
    </lineage>
</organism>
<dbReference type="InterPro" id="IPR000515">
    <property type="entry name" value="MetI-like"/>
</dbReference>
<feature type="transmembrane region" description="Helical" evidence="7">
    <location>
        <begin position="20"/>
        <end position="40"/>
    </location>
</feature>
<keyword evidence="2 7" id="KW-0813">Transport</keyword>
<evidence type="ECO:0000256" key="4">
    <source>
        <dbReference type="ARBA" id="ARBA00022692"/>
    </source>
</evidence>
<dbReference type="PANTHER" id="PTHR43376:SF1">
    <property type="entry name" value="OLIGOPEPTIDE TRANSPORT SYSTEM PERMEASE PROTEIN"/>
    <property type="match status" value="1"/>
</dbReference>
<evidence type="ECO:0000313" key="9">
    <source>
        <dbReference type="EMBL" id="QEW06163.1"/>
    </source>
</evidence>
<dbReference type="Proteomes" id="UP000325606">
    <property type="component" value="Chromosome"/>
</dbReference>
<keyword evidence="5 7" id="KW-1133">Transmembrane helix</keyword>
<keyword evidence="6 7" id="KW-0472">Membrane</keyword>
<gene>
    <name evidence="9" type="ORF">F5I99_06440</name>
</gene>
<comment type="similarity">
    <text evidence="7">Belongs to the binding-protein-dependent transport system permease family.</text>
</comment>
<dbReference type="Gene3D" id="1.10.3720.10">
    <property type="entry name" value="MetI-like"/>
    <property type="match status" value="1"/>
</dbReference>
<evidence type="ECO:0000256" key="1">
    <source>
        <dbReference type="ARBA" id="ARBA00004651"/>
    </source>
</evidence>
<evidence type="ECO:0000313" key="10">
    <source>
        <dbReference type="Proteomes" id="UP000325606"/>
    </source>
</evidence>
<evidence type="ECO:0000256" key="3">
    <source>
        <dbReference type="ARBA" id="ARBA00022475"/>
    </source>
</evidence>
<keyword evidence="10" id="KW-1185">Reference proteome</keyword>
<evidence type="ECO:0000259" key="8">
    <source>
        <dbReference type="PROSITE" id="PS50928"/>
    </source>
</evidence>
<keyword evidence="4 7" id="KW-0812">Transmembrane</keyword>
<dbReference type="PANTHER" id="PTHR43376">
    <property type="entry name" value="OLIGOPEPTIDE TRANSPORT SYSTEM PERMEASE PROTEIN"/>
    <property type="match status" value="1"/>
</dbReference>
<proteinExistence type="inferred from homology"/>
<dbReference type="EMBL" id="CP044222">
    <property type="protein sequence ID" value="QEW06163.1"/>
    <property type="molecule type" value="Genomic_DNA"/>
</dbReference>
<dbReference type="RefSeq" id="WP_151054231.1">
    <property type="nucleotide sequence ID" value="NZ_CP044222.1"/>
</dbReference>
<dbReference type="GO" id="GO:0055085">
    <property type="term" value="P:transmembrane transport"/>
    <property type="evidence" value="ECO:0007669"/>
    <property type="project" value="InterPro"/>
</dbReference>
<dbReference type="InterPro" id="IPR035906">
    <property type="entry name" value="MetI-like_sf"/>
</dbReference>
<dbReference type="SUPFAM" id="SSF161098">
    <property type="entry name" value="MetI-like"/>
    <property type="match status" value="1"/>
</dbReference>